<feature type="compositionally biased region" description="Gly residues" evidence="1">
    <location>
        <begin position="239"/>
        <end position="253"/>
    </location>
</feature>
<comment type="caution">
    <text evidence="3">The sequence shown here is derived from an EMBL/GenBank/DDBJ whole genome shotgun (WGS) entry which is preliminary data.</text>
</comment>
<feature type="non-terminal residue" evidence="3">
    <location>
        <position position="265"/>
    </location>
</feature>
<feature type="region of interest" description="Disordered" evidence="1">
    <location>
        <begin position="213"/>
        <end position="265"/>
    </location>
</feature>
<keyword evidence="4" id="KW-1185">Reference proteome</keyword>
<proteinExistence type="predicted"/>
<accession>A0AAD4DIQ4</accession>
<keyword evidence="2" id="KW-0472">Membrane</keyword>
<dbReference type="Proteomes" id="UP001194580">
    <property type="component" value="Unassembled WGS sequence"/>
</dbReference>
<protein>
    <submittedName>
        <fullName evidence="3">Uncharacterized protein</fullName>
    </submittedName>
</protein>
<dbReference type="AlphaFoldDB" id="A0AAD4DIQ4"/>
<evidence type="ECO:0000256" key="1">
    <source>
        <dbReference type="SAM" id="MobiDB-lite"/>
    </source>
</evidence>
<evidence type="ECO:0000313" key="3">
    <source>
        <dbReference type="EMBL" id="KAG0277529.1"/>
    </source>
</evidence>
<reference evidence="3" key="1">
    <citation type="journal article" date="2020" name="Fungal Divers.">
        <title>Resolving the Mortierellaceae phylogeny through synthesis of multi-gene phylogenetics and phylogenomics.</title>
        <authorList>
            <person name="Vandepol N."/>
            <person name="Liber J."/>
            <person name="Desiro A."/>
            <person name="Na H."/>
            <person name="Kennedy M."/>
            <person name="Barry K."/>
            <person name="Grigoriev I.V."/>
            <person name="Miller A.N."/>
            <person name="O'Donnell K."/>
            <person name="Stajich J.E."/>
            <person name="Bonito G."/>
        </authorList>
    </citation>
    <scope>NUCLEOTIDE SEQUENCE</scope>
    <source>
        <strain evidence="3">NRRL 28262</strain>
    </source>
</reference>
<feature type="transmembrane region" description="Helical" evidence="2">
    <location>
        <begin position="80"/>
        <end position="100"/>
    </location>
</feature>
<keyword evidence="2" id="KW-0812">Transmembrane</keyword>
<evidence type="ECO:0000256" key="2">
    <source>
        <dbReference type="SAM" id="Phobius"/>
    </source>
</evidence>
<organism evidence="3 4">
    <name type="scientific">Linnemannia exigua</name>
    <dbReference type="NCBI Taxonomy" id="604196"/>
    <lineage>
        <taxon>Eukaryota</taxon>
        <taxon>Fungi</taxon>
        <taxon>Fungi incertae sedis</taxon>
        <taxon>Mucoromycota</taxon>
        <taxon>Mortierellomycotina</taxon>
        <taxon>Mortierellomycetes</taxon>
        <taxon>Mortierellales</taxon>
        <taxon>Mortierellaceae</taxon>
        <taxon>Linnemannia</taxon>
    </lineage>
</organism>
<name>A0AAD4DIQ4_9FUNG</name>
<dbReference type="EMBL" id="JAAAIL010000268">
    <property type="protein sequence ID" value="KAG0277529.1"/>
    <property type="molecule type" value="Genomic_DNA"/>
</dbReference>
<keyword evidence="2" id="KW-1133">Transmembrane helix</keyword>
<gene>
    <name evidence="3" type="ORF">BGZ95_005795</name>
</gene>
<feature type="region of interest" description="Disordered" evidence="1">
    <location>
        <begin position="1"/>
        <end position="41"/>
    </location>
</feature>
<sequence>MSDSRGPFKLAHARVGPESFMGSSGDRGGDGAVSSGGDESDKFDRGNSYDIRHLFKILLIAFSSVPTTILLAWILSWGIVILYLSTFGFAIGVACVTGLSMFIYGPVLCFCVISAFGCSLIYNISRYAWETAWAAWMVVRRVLFSLLASPSTSSDMDGVTREGGEDSTWSPFAWWSGDDYKSMGDGEQLGWGQLGAPSKEPDWGSQPLDQKFETRQAAPGGAPGGGGRGRGKYMSIAGTGTGGGALAGGVSGHGGRKGIFRPSEE</sequence>
<feature type="transmembrane region" description="Helical" evidence="2">
    <location>
        <begin position="107"/>
        <end position="125"/>
    </location>
</feature>
<evidence type="ECO:0000313" key="4">
    <source>
        <dbReference type="Proteomes" id="UP001194580"/>
    </source>
</evidence>